<evidence type="ECO:0000313" key="3">
    <source>
        <dbReference type="EMBL" id="PTQ95139.1"/>
    </source>
</evidence>
<dbReference type="PANTHER" id="PTHR22901:SF0">
    <property type="entry name" value="SIALATE O-ACETYLESTERASE"/>
    <property type="match status" value="1"/>
</dbReference>
<dbReference type="Proteomes" id="UP000244168">
    <property type="component" value="Unassembled WGS sequence"/>
</dbReference>
<accession>A0A2T5J7P9</accession>
<feature type="domain" description="Sialate O-acetylesterase" evidence="2">
    <location>
        <begin position="129"/>
        <end position="361"/>
    </location>
</feature>
<dbReference type="Pfam" id="PF03629">
    <property type="entry name" value="SASA"/>
    <property type="match status" value="1"/>
</dbReference>
<dbReference type="PROSITE" id="PS51257">
    <property type="entry name" value="PROKAR_LIPOPROTEIN"/>
    <property type="match status" value="1"/>
</dbReference>
<sequence>MLRSFKTYLLFLILIAGVLGSCHKSGTDPDGSNDNPQQLPKTLAVASVLQNNMVLQRDVQCKIWGTVTPGATVAVTVSWSNTPVTTTSDANGNWQLSLPASAANSTPQTITCKSAGQTDVVLNNILIGDVWLCSGQSNMAMPVAAIAPFTGVLDYQNEIAAANYPAIRTLTVPQYYADKPAAMLDAAATWKACSPQNAGELSAVAYYFARKIHTTLNVPIGIVISAVNGSYCQEWMNKEAFSTTQLQPYSSGSKLYNGMINPLINLNIKGFLWYQGENNQHDPPSDYTALNAALISSWRKQFSQGDLPFYLVQLTPFAEDYNNTNPPGGNPENNWLAYFREGQSRALTVKNTGMAITMDVGEAANHHPRDKKPVGERLALLALRKTYNLPVQCYGPQFAGYSISGNAITISFADGTANGLNTIGNAQLNQLFFVAGDDHNLIKADAQIIGSTVRITIPASLTSAVKSIRYAFTNAAITNLQNDAGLPAEPFRTDSW</sequence>
<keyword evidence="1" id="KW-0378">Hydrolase</keyword>
<dbReference type="GO" id="GO:0005975">
    <property type="term" value="P:carbohydrate metabolic process"/>
    <property type="evidence" value="ECO:0007669"/>
    <property type="project" value="TreeGrafter"/>
</dbReference>
<dbReference type="GO" id="GO:0001681">
    <property type="term" value="F:sialate O-acetylesterase activity"/>
    <property type="evidence" value="ECO:0007669"/>
    <property type="project" value="InterPro"/>
</dbReference>
<dbReference type="Gene3D" id="2.60.40.10">
    <property type="entry name" value="Immunoglobulins"/>
    <property type="match status" value="1"/>
</dbReference>
<dbReference type="AlphaFoldDB" id="A0A2T5J7P9"/>
<name>A0A2T5J7P9_9SPHI</name>
<keyword evidence="4" id="KW-1185">Reference proteome</keyword>
<dbReference type="InterPro" id="IPR036514">
    <property type="entry name" value="SGNH_hydro_sf"/>
</dbReference>
<proteinExistence type="predicted"/>
<dbReference type="PANTHER" id="PTHR22901">
    <property type="entry name" value="SIALATE O-ACETYLESTERASE"/>
    <property type="match status" value="1"/>
</dbReference>
<reference evidence="3 4" key="1">
    <citation type="submission" date="2018-04" db="EMBL/GenBank/DDBJ databases">
        <title>Genomic Encyclopedia of Archaeal and Bacterial Type Strains, Phase II (KMG-II): from individual species to whole genera.</title>
        <authorList>
            <person name="Goeker M."/>
        </authorList>
    </citation>
    <scope>NUCLEOTIDE SEQUENCE [LARGE SCALE GENOMIC DNA]</scope>
    <source>
        <strain evidence="3 4">DSM 26809</strain>
    </source>
</reference>
<protein>
    <submittedName>
        <fullName evidence="3">Sialate O-acetylesterase</fullName>
    </submittedName>
</protein>
<dbReference type="InterPro" id="IPR005181">
    <property type="entry name" value="SASA"/>
</dbReference>
<evidence type="ECO:0000256" key="1">
    <source>
        <dbReference type="ARBA" id="ARBA00022801"/>
    </source>
</evidence>
<dbReference type="InterPro" id="IPR013783">
    <property type="entry name" value="Ig-like_fold"/>
</dbReference>
<dbReference type="SUPFAM" id="SSF52266">
    <property type="entry name" value="SGNH hydrolase"/>
    <property type="match status" value="1"/>
</dbReference>
<dbReference type="EMBL" id="QAOQ01000006">
    <property type="protein sequence ID" value="PTQ95139.1"/>
    <property type="molecule type" value="Genomic_DNA"/>
</dbReference>
<dbReference type="Gene3D" id="3.40.50.1110">
    <property type="entry name" value="SGNH hydrolase"/>
    <property type="match status" value="1"/>
</dbReference>
<dbReference type="SUPFAM" id="SSF49464">
    <property type="entry name" value="Carboxypeptidase regulatory domain-like"/>
    <property type="match status" value="1"/>
</dbReference>
<gene>
    <name evidence="3" type="ORF">C8P68_106354</name>
</gene>
<evidence type="ECO:0000313" key="4">
    <source>
        <dbReference type="Proteomes" id="UP000244168"/>
    </source>
</evidence>
<organism evidence="3 4">
    <name type="scientific">Mucilaginibacter yixingensis</name>
    <dbReference type="NCBI Taxonomy" id="1295612"/>
    <lineage>
        <taxon>Bacteria</taxon>
        <taxon>Pseudomonadati</taxon>
        <taxon>Bacteroidota</taxon>
        <taxon>Sphingobacteriia</taxon>
        <taxon>Sphingobacteriales</taxon>
        <taxon>Sphingobacteriaceae</taxon>
        <taxon>Mucilaginibacter</taxon>
    </lineage>
</organism>
<evidence type="ECO:0000259" key="2">
    <source>
        <dbReference type="Pfam" id="PF03629"/>
    </source>
</evidence>
<comment type="caution">
    <text evidence="3">The sequence shown here is derived from an EMBL/GenBank/DDBJ whole genome shotgun (WGS) entry which is preliminary data.</text>
</comment>
<dbReference type="InterPro" id="IPR039329">
    <property type="entry name" value="SIAE"/>
</dbReference>
<dbReference type="InterPro" id="IPR008969">
    <property type="entry name" value="CarboxyPept-like_regulatory"/>
</dbReference>